<evidence type="ECO:0000313" key="1">
    <source>
        <dbReference type="EMBL" id="JAD79843.1"/>
    </source>
</evidence>
<reference evidence="1" key="1">
    <citation type="submission" date="2014-09" db="EMBL/GenBank/DDBJ databases">
        <authorList>
            <person name="Magalhaes I.L.F."/>
            <person name="Oliveira U."/>
            <person name="Santos F.R."/>
            <person name="Vidigal T.H.D.A."/>
            <person name="Brescovit A.D."/>
            <person name="Santos A.J."/>
        </authorList>
    </citation>
    <scope>NUCLEOTIDE SEQUENCE</scope>
    <source>
        <tissue evidence="1">Shoot tissue taken approximately 20 cm above the soil surface</tissue>
    </source>
</reference>
<accession>A0A0A9CZH7</accession>
<name>A0A0A9CZH7_ARUDO</name>
<dbReference type="EMBL" id="GBRH01218052">
    <property type="protein sequence ID" value="JAD79843.1"/>
    <property type="molecule type" value="Transcribed_RNA"/>
</dbReference>
<dbReference type="AlphaFoldDB" id="A0A0A9CZH7"/>
<sequence>MTGRINKSSSRKCFVISFLLFLLCVFSCDYFCPSYSYVHGLIGCEYQSIHS</sequence>
<protein>
    <submittedName>
        <fullName evidence="1">Uncharacterized protein</fullName>
    </submittedName>
</protein>
<organism evidence="1">
    <name type="scientific">Arundo donax</name>
    <name type="common">Giant reed</name>
    <name type="synonym">Donax arundinaceus</name>
    <dbReference type="NCBI Taxonomy" id="35708"/>
    <lineage>
        <taxon>Eukaryota</taxon>
        <taxon>Viridiplantae</taxon>
        <taxon>Streptophyta</taxon>
        <taxon>Embryophyta</taxon>
        <taxon>Tracheophyta</taxon>
        <taxon>Spermatophyta</taxon>
        <taxon>Magnoliopsida</taxon>
        <taxon>Liliopsida</taxon>
        <taxon>Poales</taxon>
        <taxon>Poaceae</taxon>
        <taxon>PACMAD clade</taxon>
        <taxon>Arundinoideae</taxon>
        <taxon>Arundineae</taxon>
        <taxon>Arundo</taxon>
    </lineage>
</organism>
<reference evidence="1" key="2">
    <citation type="journal article" date="2015" name="Data Brief">
        <title>Shoot transcriptome of the giant reed, Arundo donax.</title>
        <authorList>
            <person name="Barrero R.A."/>
            <person name="Guerrero F.D."/>
            <person name="Moolhuijzen P."/>
            <person name="Goolsby J.A."/>
            <person name="Tidwell J."/>
            <person name="Bellgard S.E."/>
            <person name="Bellgard M.I."/>
        </authorList>
    </citation>
    <scope>NUCLEOTIDE SEQUENCE</scope>
    <source>
        <tissue evidence="1">Shoot tissue taken approximately 20 cm above the soil surface</tissue>
    </source>
</reference>
<proteinExistence type="predicted"/>